<accession>S5MR97</accession>
<protein>
    <submittedName>
        <fullName evidence="1">Uncharacterized protein</fullName>
    </submittedName>
</protein>
<proteinExistence type="predicted"/>
<dbReference type="RefSeq" id="YP_008378410.1">
    <property type="nucleotide sequence ID" value="NC_021924.1"/>
</dbReference>
<dbReference type="EMBL" id="KC961304">
    <property type="protein sequence ID" value="AGR57094.1"/>
    <property type="molecule type" value="Genomic_DNA"/>
</dbReference>
<keyword evidence="2" id="KW-1185">Reference proteome</keyword>
<evidence type="ECO:0000313" key="2">
    <source>
        <dbReference type="Proteomes" id="UP000208100"/>
    </source>
</evidence>
<dbReference type="GeneID" id="16479763"/>
<evidence type="ECO:0000313" key="1">
    <source>
        <dbReference type="EMBL" id="AGR57094.1"/>
    </source>
</evidence>
<sequence length="299" mass="36645">MAALYCSWSCWQYYVLKLIEPYEDRWDKLFAASNYLKKQVYHNALKNYIRLKKIEDIWYYHTDESMCLYKKKLNLKFLHYDNFNKLLYKFSNICNLIQNEFICVHNNNICSSIYLNQIYIYEYEVIEFFRELYNYFVKILSFLYELQENGQYLHYQNEMLMNEKITFFKNSCLFHMCWLMQRLLMYYPSSLCKTPESLLILSARSIYCRGGGALWQLRYTIDTLHMPSKLHTFKRKWSDDEVLNEFIKHYKKQKSHLCNIRNFDPTDIAKHYLNSKFGHRFQNNICANEISFINKYRLN</sequence>
<dbReference type="OrthoDB" id="12515at10239"/>
<reference evidence="1 2" key="1">
    <citation type="journal article" date="2013" name="PLoS ONE">
        <title>Comparative Genome Sequence Analysis of Choristoneura occidentalis Freeman and C. rosaceana Harris (Lepidoptera: Tortricidae) Alphabaculoviruses.</title>
        <authorList>
            <person name="Thumbi D.K."/>
            <person name="Beliveau C."/>
            <person name="Cusson M."/>
            <person name="Lapointe R."/>
            <person name="Lucarotti C.J."/>
        </authorList>
    </citation>
    <scope>NUCLEOTIDE SEQUENCE [LARGE SCALE GENOMIC DNA]</scope>
    <source>
        <strain evidence="1">NB_1</strain>
    </source>
</reference>
<organism evidence="1 2">
    <name type="scientific">Choristoneura rosaceana nucleopolyhedrovirus</name>
    <dbReference type="NCBI Taxonomy" id="58094"/>
    <lineage>
        <taxon>Viruses</taxon>
        <taxon>Viruses incertae sedis</taxon>
        <taxon>Naldaviricetes</taxon>
        <taxon>Lefavirales</taxon>
        <taxon>Baculoviridae</taxon>
        <taxon>Alphabaculovirus</taxon>
        <taxon>Alphabaculovirus chorosaceanae</taxon>
    </lineage>
</organism>
<dbReference type="Proteomes" id="UP000208100">
    <property type="component" value="Segment"/>
</dbReference>
<name>S5MR97_9ABAC</name>
<dbReference type="KEGG" id="vg:16479763"/>